<evidence type="ECO:0000313" key="2">
    <source>
        <dbReference type="Proteomes" id="UP000315215"/>
    </source>
</evidence>
<organism evidence="1 2">
    <name type="scientific">Radiobacillus deserti</name>
    <dbReference type="NCBI Taxonomy" id="2594883"/>
    <lineage>
        <taxon>Bacteria</taxon>
        <taxon>Bacillati</taxon>
        <taxon>Bacillota</taxon>
        <taxon>Bacilli</taxon>
        <taxon>Bacillales</taxon>
        <taxon>Bacillaceae</taxon>
        <taxon>Radiobacillus</taxon>
    </lineage>
</organism>
<keyword evidence="2" id="KW-1185">Reference proteome</keyword>
<gene>
    <name evidence="1" type="ORF">FN924_08875</name>
</gene>
<dbReference type="EMBL" id="CP041666">
    <property type="protein sequence ID" value="QDP40276.1"/>
    <property type="molecule type" value="Genomic_DNA"/>
</dbReference>
<dbReference type="Proteomes" id="UP000315215">
    <property type="component" value="Chromosome"/>
</dbReference>
<evidence type="ECO:0000313" key="1">
    <source>
        <dbReference type="EMBL" id="QDP40276.1"/>
    </source>
</evidence>
<name>A0A516KFX6_9BACI</name>
<dbReference type="RefSeq" id="WP_143893695.1">
    <property type="nucleotide sequence ID" value="NZ_CP041666.1"/>
</dbReference>
<dbReference type="KEGG" id="aqt:FN924_08875"/>
<protein>
    <submittedName>
        <fullName evidence="1">Uncharacterized protein</fullName>
    </submittedName>
</protein>
<sequence>MTLVVDFFEFIEINGQIIPQGDRRSIVLHKLTPHEEDDVVMKEVKEKISEQTDIPINRIKVIGWSGL</sequence>
<reference evidence="1 2" key="1">
    <citation type="submission" date="2019-07" db="EMBL/GenBank/DDBJ databases">
        <authorList>
            <person name="Li J."/>
        </authorList>
    </citation>
    <scope>NUCLEOTIDE SEQUENCE [LARGE SCALE GENOMIC DNA]</scope>
    <source>
        <strain evidence="1 2">TKL69</strain>
    </source>
</reference>
<dbReference type="AlphaFoldDB" id="A0A516KFX6"/>
<proteinExistence type="predicted"/>
<accession>A0A516KFX6</accession>